<name>M0MLP3_9EURY</name>
<keyword evidence="2" id="KW-1185">Reference proteome</keyword>
<dbReference type="Proteomes" id="UP000011607">
    <property type="component" value="Unassembled WGS sequence"/>
</dbReference>
<evidence type="ECO:0000313" key="2">
    <source>
        <dbReference type="Proteomes" id="UP000011607"/>
    </source>
</evidence>
<protein>
    <submittedName>
        <fullName evidence="1">Uncharacterized protein</fullName>
    </submittedName>
</protein>
<proteinExistence type="predicted"/>
<accession>M0MLP3</accession>
<evidence type="ECO:0000313" key="1">
    <source>
        <dbReference type="EMBL" id="EMA46566.1"/>
    </source>
</evidence>
<comment type="caution">
    <text evidence="1">The sequence shown here is derived from an EMBL/GenBank/DDBJ whole genome shotgun (WGS) entry which is preliminary data.</text>
</comment>
<sequence>MSVEFDEVLEWPEVGWIVLSGSGIFDVVEREFVFSSSCNGCTCRGASALETAVAVSARVFLPAIRLDETLVEASDDLLEDSGLKLNLGKRFSERGKR</sequence>
<dbReference type="EMBL" id="AOMA01000008">
    <property type="protein sequence ID" value="EMA46566.1"/>
    <property type="molecule type" value="Genomic_DNA"/>
</dbReference>
<organism evidence="1 2">
    <name type="scientific">Halobiforma nitratireducens JCM 10879</name>
    <dbReference type="NCBI Taxonomy" id="1227454"/>
    <lineage>
        <taxon>Archaea</taxon>
        <taxon>Methanobacteriati</taxon>
        <taxon>Methanobacteriota</taxon>
        <taxon>Stenosarchaea group</taxon>
        <taxon>Halobacteria</taxon>
        <taxon>Halobacteriales</taxon>
        <taxon>Natrialbaceae</taxon>
        <taxon>Halobiforma</taxon>
    </lineage>
</organism>
<reference evidence="1 2" key="1">
    <citation type="journal article" date="2014" name="PLoS Genet.">
        <title>Phylogenetically driven sequencing of extremely halophilic archaea reveals strategies for static and dynamic osmo-response.</title>
        <authorList>
            <person name="Becker E.A."/>
            <person name="Seitzer P.M."/>
            <person name="Tritt A."/>
            <person name="Larsen D."/>
            <person name="Krusor M."/>
            <person name="Yao A.I."/>
            <person name="Wu D."/>
            <person name="Madern D."/>
            <person name="Eisen J.A."/>
            <person name="Darling A.E."/>
            <person name="Facciotti M.T."/>
        </authorList>
    </citation>
    <scope>NUCLEOTIDE SEQUENCE [LARGE SCALE GENOMIC DNA]</scope>
    <source>
        <strain evidence="1 2">JCM 10879</strain>
    </source>
</reference>
<gene>
    <name evidence="1" type="ORF">C446_01161</name>
</gene>
<dbReference type="AlphaFoldDB" id="M0MLP3"/>